<dbReference type="AlphaFoldDB" id="A0A923SDY1"/>
<organism evidence="2 3">
    <name type="scientific">Ramlibacter cellulosilyticus</name>
    <dbReference type="NCBI Taxonomy" id="2764187"/>
    <lineage>
        <taxon>Bacteria</taxon>
        <taxon>Pseudomonadati</taxon>
        <taxon>Pseudomonadota</taxon>
        <taxon>Betaproteobacteria</taxon>
        <taxon>Burkholderiales</taxon>
        <taxon>Comamonadaceae</taxon>
        <taxon>Ramlibacter</taxon>
    </lineage>
</organism>
<sequence>MTNSSLKRRLEQQASDLAKTLREPSDAVPKALRALAAQLELTVSSLERLSADLHHRGNALAGDLVKEAAIYEDGFATEAQGELRALREWLTEIPE</sequence>
<evidence type="ECO:0000313" key="3">
    <source>
        <dbReference type="Proteomes" id="UP000608513"/>
    </source>
</evidence>
<dbReference type="RefSeq" id="WP_187079144.1">
    <property type="nucleotide sequence ID" value="NZ_JACORT010000021.1"/>
</dbReference>
<dbReference type="Proteomes" id="UP000608513">
    <property type="component" value="Unassembled WGS sequence"/>
</dbReference>
<proteinExistence type="predicted"/>
<gene>
    <name evidence="2" type="ORF">H8N03_25915</name>
</gene>
<evidence type="ECO:0000256" key="1">
    <source>
        <dbReference type="SAM" id="MobiDB-lite"/>
    </source>
</evidence>
<name>A0A923SDY1_9BURK</name>
<comment type="caution">
    <text evidence="2">The sequence shown here is derived from an EMBL/GenBank/DDBJ whole genome shotgun (WGS) entry which is preliminary data.</text>
</comment>
<reference evidence="2" key="1">
    <citation type="submission" date="2020-08" db="EMBL/GenBank/DDBJ databases">
        <title>Ramlibacter sp. USB13 16S ribosomal RNA gene genome sequencing and assembly.</title>
        <authorList>
            <person name="Kang M."/>
        </authorList>
    </citation>
    <scope>NUCLEOTIDE SEQUENCE</scope>
    <source>
        <strain evidence="2">USB13</strain>
    </source>
</reference>
<dbReference type="EMBL" id="JACORT010000021">
    <property type="protein sequence ID" value="MBC5786399.1"/>
    <property type="molecule type" value="Genomic_DNA"/>
</dbReference>
<evidence type="ECO:0000313" key="2">
    <source>
        <dbReference type="EMBL" id="MBC5786399.1"/>
    </source>
</evidence>
<accession>A0A923SDY1</accession>
<protein>
    <submittedName>
        <fullName evidence="2">Uncharacterized protein</fullName>
    </submittedName>
</protein>
<keyword evidence="3" id="KW-1185">Reference proteome</keyword>
<feature type="region of interest" description="Disordered" evidence="1">
    <location>
        <begin position="1"/>
        <end position="24"/>
    </location>
</feature>